<evidence type="ECO:0000256" key="6">
    <source>
        <dbReference type="ARBA" id="ARBA00047942"/>
    </source>
</evidence>
<dbReference type="InterPro" id="IPR012263">
    <property type="entry name" value="M_m6A_EcoRV"/>
</dbReference>
<evidence type="ECO:0000256" key="5">
    <source>
        <dbReference type="ARBA" id="ARBA00022691"/>
    </source>
</evidence>
<reference evidence="9" key="1">
    <citation type="journal article" date="2019" name="Int. J. Syst. Evol. Microbiol.">
        <title>The Global Catalogue of Microorganisms (GCM) 10K type strain sequencing project: providing services to taxonomists for standard genome sequencing and annotation.</title>
        <authorList>
            <consortium name="The Broad Institute Genomics Platform"/>
            <consortium name="The Broad Institute Genome Sequencing Center for Infectious Disease"/>
            <person name="Wu L."/>
            <person name="Ma J."/>
        </authorList>
    </citation>
    <scope>NUCLEOTIDE SEQUENCE [LARGE SCALE GENOMIC DNA]</scope>
    <source>
        <strain evidence="9">CCUG 48884</strain>
    </source>
</reference>
<evidence type="ECO:0000256" key="2">
    <source>
        <dbReference type="ARBA" id="ARBA00011900"/>
    </source>
</evidence>
<keyword evidence="4 7" id="KW-0808">Transferase</keyword>
<evidence type="ECO:0000256" key="1">
    <source>
        <dbReference type="ARBA" id="ARBA00006594"/>
    </source>
</evidence>
<proteinExistence type="inferred from homology"/>
<evidence type="ECO:0000256" key="7">
    <source>
        <dbReference type="RuleBase" id="RU361257"/>
    </source>
</evidence>
<evidence type="ECO:0000313" key="9">
    <source>
        <dbReference type="Proteomes" id="UP001597158"/>
    </source>
</evidence>
<dbReference type="PROSITE" id="PS00092">
    <property type="entry name" value="N6_MTASE"/>
    <property type="match status" value="1"/>
</dbReference>
<sequence>MTTLEVSRSPLRWAGSKRKLLLTLKRLAPQEFTRYVEPFCGSLSLYVALKPNSALVGDINEELVNFYRMIAWRPKAIATAAHELNNDEATYYELRSYDPRTLGAQDRAVRFLYLNRFCFNGVYRTNRQGQFNVARGKHMGSIPPVQELIEFGRLMRRATVRQCDFQELVAAAERDDFIYLDPPYAGRGVRDRGEYGVGAFKEKDLDRLAEALHGASARGVKILLSYADLPDIRSRFPDWNASTLEVARNVAGFASARGSVSELILRNYGT</sequence>
<evidence type="ECO:0000313" key="8">
    <source>
        <dbReference type="EMBL" id="MFD1262118.1"/>
    </source>
</evidence>
<comment type="similarity">
    <text evidence="1 7">Belongs to the N(4)/N(6)-methyltransferase family.</text>
</comment>
<gene>
    <name evidence="8" type="ORF">ACFQ4M_00895</name>
</gene>
<dbReference type="Proteomes" id="UP001597158">
    <property type="component" value="Unassembled WGS sequence"/>
</dbReference>
<dbReference type="PIRSF" id="PIRSF000398">
    <property type="entry name" value="M_m6A_EcoRV"/>
    <property type="match status" value="1"/>
</dbReference>
<dbReference type="Gene3D" id="3.40.50.150">
    <property type="entry name" value="Vaccinia Virus protein VP39"/>
    <property type="match status" value="1"/>
</dbReference>
<dbReference type="GO" id="GO:0008168">
    <property type="term" value="F:methyltransferase activity"/>
    <property type="evidence" value="ECO:0007669"/>
    <property type="project" value="UniProtKB-KW"/>
</dbReference>
<dbReference type="Pfam" id="PF02086">
    <property type="entry name" value="MethyltransfD12"/>
    <property type="match status" value="1"/>
</dbReference>
<dbReference type="PANTHER" id="PTHR30481:SF3">
    <property type="entry name" value="DNA ADENINE METHYLASE"/>
    <property type="match status" value="1"/>
</dbReference>
<dbReference type="InterPro" id="IPR029063">
    <property type="entry name" value="SAM-dependent_MTases_sf"/>
</dbReference>
<dbReference type="InterPro" id="IPR023095">
    <property type="entry name" value="Ade_MeTrfase_dom_2"/>
</dbReference>
<protein>
    <recommendedName>
        <fullName evidence="2 7">Site-specific DNA-methyltransferase (adenine-specific)</fullName>
        <ecNumber evidence="2 7">2.1.1.72</ecNumber>
    </recommendedName>
</protein>
<organism evidence="8 9">
    <name type="scientific">Thauera mechernichensis</name>
    <dbReference type="NCBI Taxonomy" id="82788"/>
    <lineage>
        <taxon>Bacteria</taxon>
        <taxon>Pseudomonadati</taxon>
        <taxon>Pseudomonadota</taxon>
        <taxon>Betaproteobacteria</taxon>
        <taxon>Rhodocyclales</taxon>
        <taxon>Zoogloeaceae</taxon>
        <taxon>Thauera</taxon>
    </lineage>
</organism>
<dbReference type="SUPFAM" id="SSF53335">
    <property type="entry name" value="S-adenosyl-L-methionine-dependent methyltransferases"/>
    <property type="match status" value="1"/>
</dbReference>
<dbReference type="PANTHER" id="PTHR30481">
    <property type="entry name" value="DNA ADENINE METHYLASE"/>
    <property type="match status" value="1"/>
</dbReference>
<dbReference type="EC" id="2.1.1.72" evidence="2 7"/>
<dbReference type="InterPro" id="IPR002052">
    <property type="entry name" value="DNA_methylase_N6_adenine_CS"/>
</dbReference>
<keyword evidence="5 7" id="KW-0949">S-adenosyl-L-methionine</keyword>
<comment type="caution">
    <text evidence="8">The sequence shown here is derived from an EMBL/GenBank/DDBJ whole genome shotgun (WGS) entry which is preliminary data.</text>
</comment>
<name>A0ABW3W7W1_9RHOO</name>
<evidence type="ECO:0000256" key="4">
    <source>
        <dbReference type="ARBA" id="ARBA00022679"/>
    </source>
</evidence>
<dbReference type="GO" id="GO:0032259">
    <property type="term" value="P:methylation"/>
    <property type="evidence" value="ECO:0007669"/>
    <property type="project" value="UniProtKB-KW"/>
</dbReference>
<dbReference type="RefSeq" id="WP_277831817.1">
    <property type="nucleotide sequence ID" value="NZ_JARQZE010000003.1"/>
</dbReference>
<keyword evidence="9" id="KW-1185">Reference proteome</keyword>
<accession>A0ABW3W7W1</accession>
<dbReference type="InterPro" id="IPR012327">
    <property type="entry name" value="MeTrfase_D12"/>
</dbReference>
<evidence type="ECO:0000256" key="3">
    <source>
        <dbReference type="ARBA" id="ARBA00022603"/>
    </source>
</evidence>
<dbReference type="PRINTS" id="PR00505">
    <property type="entry name" value="D12N6MTFRASE"/>
</dbReference>
<dbReference type="NCBIfam" id="TIGR00571">
    <property type="entry name" value="dam"/>
    <property type="match status" value="1"/>
</dbReference>
<dbReference type="Gene3D" id="1.10.1020.10">
    <property type="entry name" value="Adenine-specific Methyltransferase, Domain 2"/>
    <property type="match status" value="1"/>
</dbReference>
<comment type="catalytic activity">
    <reaction evidence="6 7">
        <text>a 2'-deoxyadenosine in DNA + S-adenosyl-L-methionine = an N(6)-methyl-2'-deoxyadenosine in DNA + S-adenosyl-L-homocysteine + H(+)</text>
        <dbReference type="Rhea" id="RHEA:15197"/>
        <dbReference type="Rhea" id="RHEA-COMP:12418"/>
        <dbReference type="Rhea" id="RHEA-COMP:12419"/>
        <dbReference type="ChEBI" id="CHEBI:15378"/>
        <dbReference type="ChEBI" id="CHEBI:57856"/>
        <dbReference type="ChEBI" id="CHEBI:59789"/>
        <dbReference type="ChEBI" id="CHEBI:90615"/>
        <dbReference type="ChEBI" id="CHEBI:90616"/>
        <dbReference type="EC" id="2.1.1.72"/>
    </reaction>
</comment>
<dbReference type="EMBL" id="JBHTMC010000002">
    <property type="protein sequence ID" value="MFD1262118.1"/>
    <property type="molecule type" value="Genomic_DNA"/>
</dbReference>
<keyword evidence="3 7" id="KW-0489">Methyltransferase</keyword>